<evidence type="ECO:0000313" key="1">
    <source>
        <dbReference type="EMBL" id="ERZ97945.1"/>
    </source>
</evidence>
<reference evidence="1" key="1">
    <citation type="submission" date="2013-07" db="EMBL/GenBank/DDBJ databases">
        <title>The genome of an arbuscular mycorrhizal fungus provides insights into the evolution of the oldest plant symbiosis.</title>
        <authorList>
            <consortium name="DOE Joint Genome Institute"/>
            <person name="Tisserant E."/>
            <person name="Malbreil M."/>
            <person name="Kuo A."/>
            <person name="Kohler A."/>
            <person name="Symeonidi A."/>
            <person name="Balestrini R."/>
            <person name="Charron P."/>
            <person name="Duensing N."/>
            <person name="Frei-dit-Frey N."/>
            <person name="Gianinazzi-Pearson V."/>
            <person name="Gilbert B."/>
            <person name="Handa Y."/>
            <person name="Hijri M."/>
            <person name="Kaul R."/>
            <person name="Kawaguchi M."/>
            <person name="Krajinski F."/>
            <person name="Lammers P."/>
            <person name="Lapierre D."/>
            <person name="Masclaux F.G."/>
            <person name="Murat C."/>
            <person name="Morin E."/>
            <person name="Ndikumana S."/>
            <person name="Pagni M."/>
            <person name="Petitpierre D."/>
            <person name="Requena N."/>
            <person name="Rosikiewicz P."/>
            <person name="Riley R."/>
            <person name="Saito K."/>
            <person name="San Clemente H."/>
            <person name="Shapiro H."/>
            <person name="van Tuinen D."/>
            <person name="Becard G."/>
            <person name="Bonfante P."/>
            <person name="Paszkowski U."/>
            <person name="Shachar-Hill Y."/>
            <person name="Young J.P."/>
            <person name="Sanders I.R."/>
            <person name="Henrissat B."/>
            <person name="Rensing S.A."/>
            <person name="Grigoriev I.V."/>
            <person name="Corradi N."/>
            <person name="Roux C."/>
            <person name="Martin F."/>
        </authorList>
    </citation>
    <scope>NUCLEOTIDE SEQUENCE</scope>
    <source>
        <strain evidence="1">DAOM 197198</strain>
    </source>
</reference>
<name>U9T3L3_RHIID</name>
<proteinExistence type="predicted"/>
<dbReference type="EMBL" id="KI299164">
    <property type="protein sequence ID" value="ERZ97945.1"/>
    <property type="molecule type" value="Genomic_DNA"/>
</dbReference>
<gene>
    <name evidence="1" type="ORF">GLOINDRAFT_11039</name>
</gene>
<dbReference type="HOGENOM" id="CLU_2905243_0_0_1"/>
<organism evidence="1">
    <name type="scientific">Rhizophagus irregularis (strain DAOM 181602 / DAOM 197198 / MUCL 43194)</name>
    <name type="common">Arbuscular mycorrhizal fungus</name>
    <name type="synonym">Glomus intraradices</name>
    <dbReference type="NCBI Taxonomy" id="747089"/>
    <lineage>
        <taxon>Eukaryota</taxon>
        <taxon>Fungi</taxon>
        <taxon>Fungi incertae sedis</taxon>
        <taxon>Mucoromycota</taxon>
        <taxon>Glomeromycotina</taxon>
        <taxon>Glomeromycetes</taxon>
        <taxon>Glomerales</taxon>
        <taxon>Glomeraceae</taxon>
        <taxon>Rhizophagus</taxon>
    </lineage>
</organism>
<dbReference type="AlphaFoldDB" id="U9T3L3"/>
<accession>U9T3L3</accession>
<sequence length="64" mass="7360">MFILFTQNSNNNPTLPLQALLSPTQPIPSLDDFFESLDNEFEQLGINKIGWRKVFRAAAQCYKK</sequence>
<protein>
    <submittedName>
        <fullName evidence="1">Uncharacterized protein</fullName>
    </submittedName>
</protein>